<organism evidence="2">
    <name type="scientific">marine metagenome</name>
    <dbReference type="NCBI Taxonomy" id="408172"/>
    <lineage>
        <taxon>unclassified sequences</taxon>
        <taxon>metagenomes</taxon>
        <taxon>ecological metagenomes</taxon>
    </lineage>
</organism>
<dbReference type="Gene3D" id="3.50.50.60">
    <property type="entry name" value="FAD/NAD(P)-binding domain"/>
    <property type="match status" value="1"/>
</dbReference>
<sequence>VKNIGVVGAGIVGICTAFFLQKSGYKVTLLDH</sequence>
<feature type="non-terminal residue" evidence="2">
    <location>
        <position position="1"/>
    </location>
</feature>
<dbReference type="Pfam" id="PF01266">
    <property type="entry name" value="DAO"/>
    <property type="match status" value="1"/>
</dbReference>
<dbReference type="InterPro" id="IPR006076">
    <property type="entry name" value="FAD-dep_OxRdtase"/>
</dbReference>
<evidence type="ECO:0000259" key="1">
    <source>
        <dbReference type="Pfam" id="PF01266"/>
    </source>
</evidence>
<gene>
    <name evidence="2" type="ORF">METZ01_LOCUS344176</name>
</gene>
<reference evidence="2" key="1">
    <citation type="submission" date="2018-05" db="EMBL/GenBank/DDBJ databases">
        <authorList>
            <person name="Lanie J.A."/>
            <person name="Ng W.-L."/>
            <person name="Kazmierczak K.M."/>
            <person name="Andrzejewski T.M."/>
            <person name="Davidsen T.M."/>
            <person name="Wayne K.J."/>
            <person name="Tettelin H."/>
            <person name="Glass J.I."/>
            <person name="Rusch D."/>
            <person name="Podicherti R."/>
            <person name="Tsui H.-C.T."/>
            <person name="Winkler M.E."/>
        </authorList>
    </citation>
    <scope>NUCLEOTIDE SEQUENCE</scope>
</reference>
<dbReference type="InterPro" id="IPR036188">
    <property type="entry name" value="FAD/NAD-bd_sf"/>
</dbReference>
<feature type="domain" description="FAD dependent oxidoreductase" evidence="1">
    <location>
        <begin position="4"/>
        <end position="31"/>
    </location>
</feature>
<evidence type="ECO:0000313" key="2">
    <source>
        <dbReference type="EMBL" id="SVC91322.1"/>
    </source>
</evidence>
<proteinExistence type="predicted"/>
<dbReference type="AlphaFoldDB" id="A0A382R2E7"/>
<accession>A0A382R2E7</accession>
<feature type="non-terminal residue" evidence="2">
    <location>
        <position position="32"/>
    </location>
</feature>
<name>A0A382R2E7_9ZZZZ</name>
<protein>
    <recommendedName>
        <fullName evidence="1">FAD dependent oxidoreductase domain-containing protein</fullName>
    </recommendedName>
</protein>
<dbReference type="EMBL" id="UINC01118289">
    <property type="protein sequence ID" value="SVC91322.1"/>
    <property type="molecule type" value="Genomic_DNA"/>
</dbReference>
<dbReference type="SUPFAM" id="SSF51971">
    <property type="entry name" value="Nucleotide-binding domain"/>
    <property type="match status" value="1"/>
</dbReference>